<dbReference type="InterPro" id="IPR015500">
    <property type="entry name" value="Peptidase_S8_subtilisin-rel"/>
</dbReference>
<evidence type="ECO:0000256" key="8">
    <source>
        <dbReference type="PIRSR" id="PIRSR615500-1"/>
    </source>
</evidence>
<dbReference type="PANTHER" id="PTHR43806">
    <property type="entry name" value="PEPTIDASE S8"/>
    <property type="match status" value="1"/>
</dbReference>
<evidence type="ECO:0000259" key="14">
    <source>
        <dbReference type="Pfam" id="PF02225"/>
    </source>
</evidence>
<protein>
    <submittedName>
        <fullName evidence="15">S8 family serine peptidase</fullName>
    </submittedName>
</protein>
<dbReference type="PROSITE" id="PS00136">
    <property type="entry name" value="SUBTILASE_ASP"/>
    <property type="match status" value="1"/>
</dbReference>
<dbReference type="Proteomes" id="UP000322524">
    <property type="component" value="Unassembled WGS sequence"/>
</dbReference>
<evidence type="ECO:0000256" key="3">
    <source>
        <dbReference type="ARBA" id="ARBA00022525"/>
    </source>
</evidence>
<name>A0A5D4T615_9BACI</name>
<dbReference type="CDD" id="cd07474">
    <property type="entry name" value="Peptidases_S8_subtilisin_Vpr-like"/>
    <property type="match status" value="1"/>
</dbReference>
<comment type="caution">
    <text evidence="15">The sequence shown here is derived from an EMBL/GenBank/DDBJ whole genome shotgun (WGS) entry which is preliminary data.</text>
</comment>
<dbReference type="SUPFAM" id="SSF52743">
    <property type="entry name" value="Subtilisin-like"/>
    <property type="match status" value="1"/>
</dbReference>
<dbReference type="Gene3D" id="3.50.30.30">
    <property type="match status" value="1"/>
</dbReference>
<dbReference type="SUPFAM" id="SSF52025">
    <property type="entry name" value="PA domain"/>
    <property type="match status" value="1"/>
</dbReference>
<dbReference type="EMBL" id="VTEV01000002">
    <property type="protein sequence ID" value="TYS69646.1"/>
    <property type="molecule type" value="Genomic_DNA"/>
</dbReference>
<dbReference type="STRING" id="79883.GCA_001636495_00839"/>
<keyword evidence="2" id="KW-0134">Cell wall</keyword>
<dbReference type="InterPro" id="IPR013783">
    <property type="entry name" value="Ig-like_fold"/>
</dbReference>
<evidence type="ECO:0000256" key="1">
    <source>
        <dbReference type="ARBA" id="ARBA00011073"/>
    </source>
</evidence>
<evidence type="ECO:0000256" key="11">
    <source>
        <dbReference type="SAM" id="MobiDB-lite"/>
    </source>
</evidence>
<evidence type="ECO:0000256" key="12">
    <source>
        <dbReference type="SAM" id="SignalP"/>
    </source>
</evidence>
<dbReference type="PROSITE" id="PS00138">
    <property type="entry name" value="SUBTILASE_SER"/>
    <property type="match status" value="1"/>
</dbReference>
<keyword evidence="7 9" id="KW-0720">Serine protease</keyword>
<keyword evidence="3" id="KW-0964">Secreted</keyword>
<dbReference type="Pfam" id="PF00082">
    <property type="entry name" value="Peptidase_S8"/>
    <property type="match status" value="1"/>
</dbReference>
<dbReference type="AlphaFoldDB" id="A0A5D4T615"/>
<dbReference type="Gene3D" id="2.60.40.10">
    <property type="entry name" value="Immunoglobulins"/>
    <property type="match status" value="1"/>
</dbReference>
<keyword evidence="6 9" id="KW-0378">Hydrolase</keyword>
<proteinExistence type="inferred from homology"/>
<dbReference type="InterPro" id="IPR003137">
    <property type="entry name" value="PA_domain"/>
</dbReference>
<dbReference type="InterPro" id="IPR000209">
    <property type="entry name" value="Peptidase_S8/S53_dom"/>
</dbReference>
<dbReference type="RefSeq" id="WP_148987216.1">
    <property type="nucleotide sequence ID" value="NZ_VTEV01000002.1"/>
</dbReference>
<feature type="region of interest" description="Disordered" evidence="11">
    <location>
        <begin position="44"/>
        <end position="64"/>
    </location>
</feature>
<dbReference type="PANTHER" id="PTHR43806:SF65">
    <property type="entry name" value="SERINE PROTEASE APRX"/>
    <property type="match status" value="1"/>
</dbReference>
<organism evidence="15 16">
    <name type="scientific">Sutcliffiella horikoshii</name>
    <dbReference type="NCBI Taxonomy" id="79883"/>
    <lineage>
        <taxon>Bacteria</taxon>
        <taxon>Bacillati</taxon>
        <taxon>Bacillota</taxon>
        <taxon>Bacilli</taxon>
        <taxon>Bacillales</taxon>
        <taxon>Bacillaceae</taxon>
        <taxon>Sutcliffiella</taxon>
    </lineage>
</organism>
<evidence type="ECO:0000313" key="15">
    <source>
        <dbReference type="EMBL" id="TYS69646.1"/>
    </source>
</evidence>
<dbReference type="OrthoDB" id="9798386at2"/>
<evidence type="ECO:0000256" key="10">
    <source>
        <dbReference type="RuleBase" id="RU003355"/>
    </source>
</evidence>
<dbReference type="PROSITE" id="PS51892">
    <property type="entry name" value="SUBTILASE"/>
    <property type="match status" value="1"/>
</dbReference>
<evidence type="ECO:0000256" key="7">
    <source>
        <dbReference type="ARBA" id="ARBA00022825"/>
    </source>
</evidence>
<dbReference type="InterPro" id="IPR023828">
    <property type="entry name" value="Peptidase_S8_Ser-AS"/>
</dbReference>
<feature type="chain" id="PRO_5038831272" evidence="12">
    <location>
        <begin position="25"/>
        <end position="774"/>
    </location>
</feature>
<feature type="signal peptide" evidence="12">
    <location>
        <begin position="1"/>
        <end position="24"/>
    </location>
</feature>
<dbReference type="CDD" id="cd02133">
    <property type="entry name" value="PA_C5a_like"/>
    <property type="match status" value="1"/>
</dbReference>
<evidence type="ECO:0000256" key="6">
    <source>
        <dbReference type="ARBA" id="ARBA00022801"/>
    </source>
</evidence>
<dbReference type="PRINTS" id="PR00723">
    <property type="entry name" value="SUBTILISIN"/>
</dbReference>
<feature type="active site" description="Charge relay system" evidence="8 9">
    <location>
        <position position="176"/>
    </location>
</feature>
<dbReference type="InterPro" id="IPR022398">
    <property type="entry name" value="Peptidase_S8_His-AS"/>
</dbReference>
<dbReference type="GO" id="GO:0006508">
    <property type="term" value="P:proteolysis"/>
    <property type="evidence" value="ECO:0007669"/>
    <property type="project" value="UniProtKB-KW"/>
</dbReference>
<evidence type="ECO:0000256" key="9">
    <source>
        <dbReference type="PROSITE-ProRule" id="PRU01240"/>
    </source>
</evidence>
<evidence type="ECO:0000259" key="13">
    <source>
        <dbReference type="Pfam" id="PF00082"/>
    </source>
</evidence>
<evidence type="ECO:0000313" key="16">
    <source>
        <dbReference type="Proteomes" id="UP000322524"/>
    </source>
</evidence>
<evidence type="ECO:0000256" key="4">
    <source>
        <dbReference type="ARBA" id="ARBA00022670"/>
    </source>
</evidence>
<feature type="active site" description="Charge relay system" evidence="8 9">
    <location>
        <position position="216"/>
    </location>
</feature>
<dbReference type="InterPro" id="IPR036852">
    <property type="entry name" value="Peptidase_S8/S53_dom_sf"/>
</dbReference>
<dbReference type="InterPro" id="IPR023827">
    <property type="entry name" value="Peptidase_S8_Asp-AS"/>
</dbReference>
<evidence type="ECO:0000256" key="5">
    <source>
        <dbReference type="ARBA" id="ARBA00022729"/>
    </source>
</evidence>
<dbReference type="Pfam" id="PF02225">
    <property type="entry name" value="PA"/>
    <property type="match status" value="1"/>
</dbReference>
<gene>
    <name evidence="15" type="ORF">FZC76_05265</name>
</gene>
<dbReference type="Gene3D" id="3.40.50.200">
    <property type="entry name" value="Peptidase S8/S53 domain"/>
    <property type="match status" value="1"/>
</dbReference>
<dbReference type="InterPro" id="IPR034213">
    <property type="entry name" value="S8_Vpr-like"/>
</dbReference>
<feature type="active site" description="Charge relay system" evidence="8 9">
    <location>
        <position position="508"/>
    </location>
</feature>
<evidence type="ECO:0000256" key="2">
    <source>
        <dbReference type="ARBA" id="ARBA00022512"/>
    </source>
</evidence>
<sequence length="774" mass="85049">MKLGKNLLCIGLIAVLGASTLVQPLNETSAATITSMNEHTSDSLHTINTTNIPKYPKRPPLPVSKSNELEEQTVILIVEENSQDSVKNLIQQQYPNLKIKRTYTAVFKGFAVHGPLKDLEKLQKEKGILEVSPVTNYTPNLDESVPFIGGGEKVHRLFDKEGNHLTGKGVKVGIIDTGIDYTHPDLRDNYAGGYDFVDEDEDPMETKRSQGMPTLHGTHVAGIVGANGHLHGVAPEAELIAYRVLGPGGHGSSEHVIAAIEMAIHDKVDVLNLSLGNTINGPDWPTSLALNKAVEHGVVAVTSSGNSGPNLWTVGSPGTSSEAISVGASTPPLHIPHLSPIFSKREIEMLPLQGSLPWDFPTKPMGMVYAGLGEEEDWEGKKIEGKIVLLERGKIPFSEKAHHAKMRGAAGVVIYNNLEGNFTGTLEVEMDMPVVSISKEDGLFLKKHLKRSFSMVKTTFKWHKDDIASFSSRGPVTHTWEIKPDVVAPGVAIDSTIPNGYLALQGTSMAAPHVAGASALIIQAHPEWTPAQVKAALMNTTKPLVKEDGSSYSVLEQGTGRIQLEEAIQTNSLVYPGSLNFGMLEKKETRTQKEVPITIENVSDKEVTYSIDPPKQQKGVQWKTPITFTLQPKEKRETKITLDITPNQQKAGMHEGEVVVNANSQKIRLPFLYIIEEPNYPRIMGFQFGYGDKEGEYQYEVYLPEGAEELGIALYESDTLHFIDYLDWERDLPRGLYKNQIPADRVKVKGLVKAVVFAKKLDKEDTVEADLYFE</sequence>
<feature type="domain" description="Peptidase S8/S53" evidence="13">
    <location>
        <begin position="167"/>
        <end position="546"/>
    </location>
</feature>
<dbReference type="InterPro" id="IPR050131">
    <property type="entry name" value="Peptidase_S8_subtilisin-like"/>
</dbReference>
<dbReference type="InterPro" id="IPR046450">
    <property type="entry name" value="PA_dom_sf"/>
</dbReference>
<dbReference type="GO" id="GO:0004252">
    <property type="term" value="F:serine-type endopeptidase activity"/>
    <property type="evidence" value="ECO:0007669"/>
    <property type="project" value="UniProtKB-UniRule"/>
</dbReference>
<keyword evidence="5 12" id="KW-0732">Signal</keyword>
<reference evidence="15 16" key="1">
    <citation type="submission" date="2019-08" db="EMBL/GenBank/DDBJ databases">
        <title>Bacillus genomes from the desert of Cuatro Cienegas, Coahuila.</title>
        <authorList>
            <person name="Olmedo-Alvarez G."/>
        </authorList>
    </citation>
    <scope>NUCLEOTIDE SEQUENCE [LARGE SCALE GENOMIC DNA]</scope>
    <source>
        <strain evidence="15 16">CH28_1T</strain>
    </source>
</reference>
<comment type="similarity">
    <text evidence="1 9 10">Belongs to the peptidase S8 family.</text>
</comment>
<accession>A0A5D4T615</accession>
<feature type="domain" description="PA" evidence="14">
    <location>
        <begin position="374"/>
        <end position="443"/>
    </location>
</feature>
<dbReference type="PROSITE" id="PS00137">
    <property type="entry name" value="SUBTILASE_HIS"/>
    <property type="match status" value="1"/>
</dbReference>
<keyword evidence="4 9" id="KW-0645">Protease</keyword>